<dbReference type="Pfam" id="PF26187">
    <property type="entry name" value="Ig_NPHP4_4th"/>
    <property type="match status" value="1"/>
</dbReference>
<feature type="domain" description="NPHP4 Ig-like" evidence="5">
    <location>
        <begin position="545"/>
        <end position="650"/>
    </location>
</feature>
<evidence type="ECO:0000313" key="7">
    <source>
        <dbReference type="EMBL" id="KAJ3034128.1"/>
    </source>
</evidence>
<dbReference type="InterPro" id="IPR029775">
    <property type="entry name" value="NPHP4"/>
</dbReference>
<evidence type="ECO:0000313" key="8">
    <source>
        <dbReference type="Proteomes" id="UP001212841"/>
    </source>
</evidence>
<dbReference type="Pfam" id="PF26173">
    <property type="entry name" value="NPHP4_SK"/>
    <property type="match status" value="1"/>
</dbReference>
<dbReference type="EMBL" id="JADGJD010002199">
    <property type="protein sequence ID" value="KAJ3034128.1"/>
    <property type="molecule type" value="Genomic_DNA"/>
</dbReference>
<dbReference type="InterPro" id="IPR058685">
    <property type="entry name" value="Ig_NPHP4_4th"/>
</dbReference>
<evidence type="ECO:0000259" key="6">
    <source>
        <dbReference type="Pfam" id="PF26190"/>
    </source>
</evidence>
<dbReference type="InterPro" id="IPR058765">
    <property type="entry name" value="NPHP4_C2-like"/>
</dbReference>
<reference evidence="7" key="1">
    <citation type="submission" date="2020-05" db="EMBL/GenBank/DDBJ databases">
        <title>Phylogenomic resolution of chytrid fungi.</title>
        <authorList>
            <person name="Stajich J.E."/>
            <person name="Amses K."/>
            <person name="Simmons R."/>
            <person name="Seto K."/>
            <person name="Myers J."/>
            <person name="Bonds A."/>
            <person name="Quandt C.A."/>
            <person name="Barry K."/>
            <person name="Liu P."/>
            <person name="Grigoriev I."/>
            <person name="Longcore J.E."/>
            <person name="James T.Y."/>
        </authorList>
    </citation>
    <scope>NUCLEOTIDE SEQUENCE</scope>
    <source>
        <strain evidence="7">JEL0318</strain>
    </source>
</reference>
<dbReference type="InterPro" id="IPR058764">
    <property type="entry name" value="NPHP4_SK"/>
</dbReference>
<gene>
    <name evidence="7" type="primary">NPHP4_1</name>
    <name evidence="7" type="ORF">HK097_004591</name>
</gene>
<evidence type="ECO:0000259" key="4">
    <source>
        <dbReference type="Pfam" id="PF26187"/>
    </source>
</evidence>
<keyword evidence="8" id="KW-1185">Reference proteome</keyword>
<dbReference type="PANTHER" id="PTHR31043:SF3">
    <property type="entry name" value="NEPHROCYSTIN-4"/>
    <property type="match status" value="1"/>
</dbReference>
<protein>
    <submittedName>
        <fullName evidence="7">Nephrocystin-4</fullName>
    </submittedName>
</protein>
<dbReference type="GO" id="GO:0097730">
    <property type="term" value="C:non-motile cilium"/>
    <property type="evidence" value="ECO:0007669"/>
    <property type="project" value="InterPro"/>
</dbReference>
<dbReference type="GO" id="GO:0035869">
    <property type="term" value="C:ciliary transition zone"/>
    <property type="evidence" value="ECO:0007669"/>
    <property type="project" value="TreeGrafter"/>
</dbReference>
<dbReference type="Pfam" id="PF26189">
    <property type="entry name" value="Ig_NPHP4_2nd"/>
    <property type="match status" value="1"/>
</dbReference>
<dbReference type="GO" id="GO:0097546">
    <property type="term" value="C:ciliary base"/>
    <property type="evidence" value="ECO:0007669"/>
    <property type="project" value="TreeGrafter"/>
</dbReference>
<evidence type="ECO:0000259" key="2">
    <source>
        <dbReference type="Pfam" id="PF26173"/>
    </source>
</evidence>
<organism evidence="7 8">
    <name type="scientific">Rhizophlyctis rosea</name>
    <dbReference type="NCBI Taxonomy" id="64517"/>
    <lineage>
        <taxon>Eukaryota</taxon>
        <taxon>Fungi</taxon>
        <taxon>Fungi incertae sedis</taxon>
        <taxon>Chytridiomycota</taxon>
        <taxon>Chytridiomycota incertae sedis</taxon>
        <taxon>Chytridiomycetes</taxon>
        <taxon>Rhizophlyctidales</taxon>
        <taxon>Rhizophlyctidaceae</taxon>
        <taxon>Rhizophlyctis</taxon>
    </lineage>
</organism>
<dbReference type="AlphaFoldDB" id="A0AAD5S291"/>
<feature type="domain" description="NPHP4 Ig-like" evidence="6">
    <location>
        <begin position="403"/>
        <end position="497"/>
    </location>
</feature>
<proteinExistence type="predicted"/>
<feature type="domain" description="NPHP4 SK-like" evidence="2">
    <location>
        <begin position="333"/>
        <end position="397"/>
    </location>
</feature>
<dbReference type="Pfam" id="PF26186">
    <property type="entry name" value="NPHP4_C2_3rd"/>
    <property type="match status" value="1"/>
</dbReference>
<dbReference type="Proteomes" id="UP001212841">
    <property type="component" value="Unassembled WGS sequence"/>
</dbReference>
<accession>A0AAD5S291</accession>
<dbReference type="Pfam" id="PF26190">
    <property type="entry name" value="Ig_NPHP4_1st"/>
    <property type="match status" value="1"/>
</dbReference>
<comment type="caution">
    <text evidence="7">The sequence shown here is derived from an EMBL/GenBank/DDBJ whole genome shotgun (WGS) entry which is preliminary data.</text>
</comment>
<feature type="domain" description="NPHP4 Ig-like" evidence="1">
    <location>
        <begin position="662"/>
        <end position="745"/>
    </location>
</feature>
<dbReference type="GO" id="GO:0036064">
    <property type="term" value="C:ciliary basal body"/>
    <property type="evidence" value="ECO:0007669"/>
    <property type="project" value="TreeGrafter"/>
</dbReference>
<dbReference type="GO" id="GO:1904491">
    <property type="term" value="P:protein localization to ciliary transition zone"/>
    <property type="evidence" value="ECO:0007669"/>
    <property type="project" value="TreeGrafter"/>
</dbReference>
<dbReference type="InterPro" id="IPR058687">
    <property type="entry name" value="Ig_NPHP4_1st"/>
</dbReference>
<feature type="domain" description="NPHP4 Ig-like" evidence="4">
    <location>
        <begin position="751"/>
        <end position="845"/>
    </location>
</feature>
<dbReference type="PANTHER" id="PTHR31043">
    <property type="entry name" value="NEPHROCYSTIN-4"/>
    <property type="match status" value="1"/>
</dbReference>
<sequence>MEDGRANDVTVTFLGVTFGEEFLGRVAGQLPTTLYFTFQFYNFPYSTTEALHVYTGPLPLSRGPVGKIANHHRSASVPNKAHARQRSHMSGKSFHSNFQEANLEETQREDVIWPGIFYRVMEDGMPAYDLPPGLSLSHYVDPASDTSSLTSLRRIGAPGLPVYLAQNQLHIDVWDGESLLHVGTAGMSLKHALRQGRSAVEVDEVVDIVVEERGEEHSLRRSHSSTSIVNRNDWTSQTGSSRLSVIGKLHLRITNVGRTSTEHPPKTVVRKPENVVLGDFHQQVKGRREAKVVCAHRLPDVDQELQYVLRTAAEERENAKGKVDEGVDLKDEKRRKLARLRRVREKEGVASPNVFEDKVEDSQVSTYQLSRQDRQRDLQTVDIFRERRKGHSIEEELKRQITTHHAVHASLGQAYYVEFMFQNPYNLEHNFEVSWDDGELRMVTDHQEHKYLRRVYSVSAFAGVEDKVFSIQPNGAVQLFMMPNEVVAVPFVFQSFLGSGEGGIKENQMLARNINVSFLNTQHTPVAFLSLSIVPRPHHIDKLIRLFRSENEHIRKTLRFGTNSASGGVTGLNGVVSAVYDAANPGRRWLRCSSQDVVCGVGDFGYSTTMKEMTFKYRVGPAPETSVLYFLVYFDPFFTSLAETWKVVVHSLYRMDMTCVIGQTNHSSLILRGSSFSRTVQCYANRPAEMLITQPAPFALTANALNEVGLVMRPREAAVKEVVVNVVDVEQRALVSSWMVAAHCTTPTVTKTFDIVVPRGRTVNKRVSYTNPYTTRKLLHLRTTHPQVLQFKEQALNLEGGETAYIGLRFLPVSGREVGGGVEVLVFLNDEGDRIEECLCVRVRYD</sequence>
<evidence type="ECO:0000259" key="3">
    <source>
        <dbReference type="Pfam" id="PF26186"/>
    </source>
</evidence>
<name>A0AAD5S291_9FUNG</name>
<feature type="domain" description="NPHP4 C2-like" evidence="3">
    <location>
        <begin position="110"/>
        <end position="258"/>
    </location>
</feature>
<evidence type="ECO:0000259" key="5">
    <source>
        <dbReference type="Pfam" id="PF26189"/>
    </source>
</evidence>
<evidence type="ECO:0000259" key="1">
    <source>
        <dbReference type="Pfam" id="PF26015"/>
    </source>
</evidence>
<dbReference type="InterPro" id="IPR058686">
    <property type="entry name" value="Ig_NPHP4_3rd"/>
</dbReference>
<dbReference type="InterPro" id="IPR058688">
    <property type="entry name" value="Ig_NPHP4_2nd"/>
</dbReference>
<dbReference type="Pfam" id="PF26015">
    <property type="entry name" value="Ig_NPH4_3rd"/>
    <property type="match status" value="1"/>
</dbReference>